<gene>
    <name evidence="1" type="ORF">TGEB3V08_LOCUS5697</name>
</gene>
<dbReference type="AlphaFoldDB" id="A0A7R9JYE8"/>
<reference evidence="1" key="1">
    <citation type="submission" date="2020-11" db="EMBL/GenBank/DDBJ databases">
        <authorList>
            <person name="Tran Van P."/>
        </authorList>
    </citation>
    <scope>NUCLEOTIDE SEQUENCE</scope>
</reference>
<name>A0A7R9JYE8_TIMGE</name>
<accession>A0A7R9JYE8</accession>
<proteinExistence type="predicted"/>
<protein>
    <submittedName>
        <fullName evidence="1">Uncharacterized protein</fullName>
    </submittedName>
</protein>
<evidence type="ECO:0000313" key="1">
    <source>
        <dbReference type="EMBL" id="CAD7594504.1"/>
    </source>
</evidence>
<organism evidence="1">
    <name type="scientific">Timema genevievae</name>
    <name type="common">Walking stick</name>
    <dbReference type="NCBI Taxonomy" id="629358"/>
    <lineage>
        <taxon>Eukaryota</taxon>
        <taxon>Metazoa</taxon>
        <taxon>Ecdysozoa</taxon>
        <taxon>Arthropoda</taxon>
        <taxon>Hexapoda</taxon>
        <taxon>Insecta</taxon>
        <taxon>Pterygota</taxon>
        <taxon>Neoptera</taxon>
        <taxon>Polyneoptera</taxon>
        <taxon>Phasmatodea</taxon>
        <taxon>Timematodea</taxon>
        <taxon>Timematoidea</taxon>
        <taxon>Timematidae</taxon>
        <taxon>Timema</taxon>
    </lineage>
</organism>
<sequence>MGTRLSGVISHHCSITRDRDSEPDLLVTSSAVHCKRDASNHVTTRVEPHISGPCPGWMNLSDVCRPVHDHYNQDECICAHITIT</sequence>
<dbReference type="EMBL" id="OE841168">
    <property type="protein sequence ID" value="CAD7594504.1"/>
    <property type="molecule type" value="Genomic_DNA"/>
</dbReference>